<accession>A0ABU5Z842</accession>
<evidence type="ECO:0000313" key="2">
    <source>
        <dbReference type="Proteomes" id="UP001311730"/>
    </source>
</evidence>
<dbReference type="Proteomes" id="UP001311730">
    <property type="component" value="Unassembled WGS sequence"/>
</dbReference>
<protein>
    <recommendedName>
        <fullName evidence="3">CpXC domain-containing protein</fullName>
    </recommendedName>
</protein>
<dbReference type="RefSeq" id="WP_323982920.1">
    <property type="nucleotide sequence ID" value="NZ_JAYKBW010000004.1"/>
</dbReference>
<reference evidence="1 2" key="1">
    <citation type="submission" date="2023-12" db="EMBL/GenBank/DDBJ databases">
        <title>Genomic sequences of Capnocytophaga and Parvimonas strains.</title>
        <authorList>
            <person name="Watt R.M."/>
            <person name="Wang M."/>
            <person name="Yang T."/>
            <person name="Tong W.M."/>
        </authorList>
    </citation>
    <scope>NUCLEOTIDE SEQUENCE [LARGE SCALE GENOMIC DNA]</scope>
    <source>
        <strain evidence="1 2">CCUG 13096</strain>
    </source>
</reference>
<dbReference type="EMBL" id="JAYKBW010000004">
    <property type="protein sequence ID" value="MEB3074543.1"/>
    <property type="molecule type" value="Genomic_DNA"/>
</dbReference>
<organism evidence="1 2">
    <name type="scientific">Capnocytophaga gingivalis</name>
    <dbReference type="NCBI Taxonomy" id="1017"/>
    <lineage>
        <taxon>Bacteria</taxon>
        <taxon>Pseudomonadati</taxon>
        <taxon>Bacteroidota</taxon>
        <taxon>Flavobacteriia</taxon>
        <taxon>Flavobacteriales</taxon>
        <taxon>Flavobacteriaceae</taxon>
        <taxon>Capnocytophaga</taxon>
    </lineage>
</organism>
<evidence type="ECO:0000313" key="1">
    <source>
        <dbReference type="EMBL" id="MEB3074543.1"/>
    </source>
</evidence>
<gene>
    <name evidence="1" type="ORF">VJJ08_04395</name>
</gene>
<evidence type="ECO:0008006" key="3">
    <source>
        <dbReference type="Google" id="ProtNLM"/>
    </source>
</evidence>
<sequence length="206" mass="23643">MKELTCPHCNRTFLPEALSDDDLNFLKEAIGKQMQFMFLHCPHCMAMFDFNPMQWISPSSLSQSKGNHTSSPKRAKSLALNKEVKSLSQEYINYLKAQKETVCFPVFSEETPFVLYSLEALCEEITIDKHQCTIITQLKAYATTLQEVGYEEGSFSLERLSQSLSIGYENERILFVDSQDNSSLYLFEIEDGDILKTDYTLTDLIR</sequence>
<keyword evidence="2" id="KW-1185">Reference proteome</keyword>
<proteinExistence type="predicted"/>
<name>A0ABU5Z842_9FLAO</name>
<comment type="caution">
    <text evidence="1">The sequence shown here is derived from an EMBL/GenBank/DDBJ whole genome shotgun (WGS) entry which is preliminary data.</text>
</comment>